<dbReference type="NCBIfam" id="TIGR00229">
    <property type="entry name" value="sensory_box"/>
    <property type="match status" value="1"/>
</dbReference>
<name>A0ABD1RK52_9LAMI</name>
<dbReference type="PROSITE" id="PS50113">
    <property type="entry name" value="PAC"/>
    <property type="match status" value="1"/>
</dbReference>
<evidence type="ECO:0000256" key="4">
    <source>
        <dbReference type="ARBA" id="ARBA00023170"/>
    </source>
</evidence>
<keyword evidence="8" id="KW-0418">Kinase</keyword>
<evidence type="ECO:0000256" key="2">
    <source>
        <dbReference type="ARBA" id="ARBA00022606"/>
    </source>
</evidence>
<evidence type="ECO:0000259" key="7">
    <source>
        <dbReference type="PROSITE" id="PS50113"/>
    </source>
</evidence>
<reference evidence="9" key="1">
    <citation type="submission" date="2024-07" db="EMBL/GenBank/DDBJ databases">
        <title>Two chromosome-level genome assemblies of Korean endemic species Abeliophyllum distichum and Forsythia ovata (Oleaceae).</title>
        <authorList>
            <person name="Jang H."/>
        </authorList>
    </citation>
    <scope>NUCLEOTIDE SEQUENCE [LARGE SCALE GENOMIC DNA]</scope>
</reference>
<evidence type="ECO:0000259" key="6">
    <source>
        <dbReference type="PROSITE" id="PS50112"/>
    </source>
</evidence>
<dbReference type="Gene3D" id="3.30.450.20">
    <property type="entry name" value="PAS domain"/>
    <property type="match status" value="1"/>
</dbReference>
<feature type="region of interest" description="Disordered" evidence="5">
    <location>
        <begin position="1"/>
        <end position="126"/>
    </location>
</feature>
<dbReference type="Proteomes" id="UP001604277">
    <property type="component" value="Unassembled WGS sequence"/>
</dbReference>
<evidence type="ECO:0000256" key="3">
    <source>
        <dbReference type="ARBA" id="ARBA00022991"/>
    </source>
</evidence>
<dbReference type="GO" id="GO:0016301">
    <property type="term" value="F:kinase activity"/>
    <property type="evidence" value="ECO:0007669"/>
    <property type="project" value="UniProtKB-KW"/>
</dbReference>
<protein>
    <submittedName>
        <fullName evidence="8">PAS domain-containing protein tyrosine kinase family protein</fullName>
    </submittedName>
</protein>
<feature type="compositionally biased region" description="Basic and acidic residues" evidence="5">
    <location>
        <begin position="104"/>
        <end position="114"/>
    </location>
</feature>
<dbReference type="GO" id="GO:0009881">
    <property type="term" value="F:photoreceptor activity"/>
    <property type="evidence" value="ECO:0007669"/>
    <property type="project" value="UniProtKB-KW"/>
</dbReference>
<feature type="domain" description="PAC" evidence="7">
    <location>
        <begin position="172"/>
        <end position="224"/>
    </location>
</feature>
<gene>
    <name evidence="8" type="ORF">Fot_41736</name>
</gene>
<sequence length="333" mass="36487">MENSGTQSSENPQPPPPPAEELLKKIQQLEIGHAHLKQEMSKLTTSSTSTAPGAADHRRRQRSHSVSPQRAPARRSGGGNGSVVAPWKRGLASFQQSSPLQRESNSRKMDHGTDDGGPAVKFTDGQNRSAENLYGYSAAEALGQDAIELLIDTRDFAVASDIVHRVAMGEGWTGQFPVKTKRGDRFLAVVTNTPFYNDDGTLVGIICVSSDSRPFQEAKEAMSRAKSLETDSSFSRQRSIASAKLCLDPQQPLQVAIASKISNFVLVELYIMLCGMDQMSLSRYFPDEYSDDVIFSFRQERAGDQLPTADVGAPHQQWSTQMWVDTNVSTYSG</sequence>
<evidence type="ECO:0000313" key="8">
    <source>
        <dbReference type="EMBL" id="KAL2488444.1"/>
    </source>
</evidence>
<dbReference type="InterPro" id="IPR035965">
    <property type="entry name" value="PAS-like_dom_sf"/>
</dbReference>
<dbReference type="PROSITE" id="PS50112">
    <property type="entry name" value="PAS"/>
    <property type="match status" value="1"/>
</dbReference>
<keyword evidence="3" id="KW-0157">Chromophore</keyword>
<comment type="caution">
    <text evidence="8">The sequence shown here is derived from an EMBL/GenBank/DDBJ whole genome shotgun (WGS) entry which is preliminary data.</text>
</comment>
<evidence type="ECO:0000256" key="5">
    <source>
        <dbReference type="SAM" id="MobiDB-lite"/>
    </source>
</evidence>
<feature type="compositionally biased region" description="Polar residues" evidence="5">
    <location>
        <begin position="93"/>
        <end position="103"/>
    </location>
</feature>
<keyword evidence="9" id="KW-1185">Reference proteome</keyword>
<proteinExistence type="predicted"/>
<keyword evidence="1" id="KW-0600">Photoreceptor protein</keyword>
<evidence type="ECO:0000256" key="1">
    <source>
        <dbReference type="ARBA" id="ARBA00022543"/>
    </source>
</evidence>
<dbReference type="CDD" id="cd00130">
    <property type="entry name" value="PAS"/>
    <property type="match status" value="1"/>
</dbReference>
<dbReference type="SUPFAM" id="SSF55785">
    <property type="entry name" value="PYP-like sensor domain (PAS domain)"/>
    <property type="match status" value="1"/>
</dbReference>
<keyword evidence="8" id="KW-0808">Transferase</keyword>
<organism evidence="8 9">
    <name type="scientific">Forsythia ovata</name>
    <dbReference type="NCBI Taxonomy" id="205694"/>
    <lineage>
        <taxon>Eukaryota</taxon>
        <taxon>Viridiplantae</taxon>
        <taxon>Streptophyta</taxon>
        <taxon>Embryophyta</taxon>
        <taxon>Tracheophyta</taxon>
        <taxon>Spermatophyta</taxon>
        <taxon>Magnoliopsida</taxon>
        <taxon>eudicotyledons</taxon>
        <taxon>Gunneridae</taxon>
        <taxon>Pentapetalae</taxon>
        <taxon>asterids</taxon>
        <taxon>lamiids</taxon>
        <taxon>Lamiales</taxon>
        <taxon>Oleaceae</taxon>
        <taxon>Forsythieae</taxon>
        <taxon>Forsythia</taxon>
    </lineage>
</organism>
<keyword evidence="4" id="KW-0675">Receptor</keyword>
<dbReference type="Pfam" id="PF13426">
    <property type="entry name" value="PAS_9"/>
    <property type="match status" value="1"/>
</dbReference>
<evidence type="ECO:0000313" key="9">
    <source>
        <dbReference type="Proteomes" id="UP001604277"/>
    </source>
</evidence>
<dbReference type="InterPro" id="IPR000700">
    <property type="entry name" value="PAS-assoc_C"/>
</dbReference>
<keyword evidence="2" id="KW-0716">Sensory transduction</keyword>
<feature type="compositionally biased region" description="Polar residues" evidence="5">
    <location>
        <begin position="1"/>
        <end position="11"/>
    </location>
</feature>
<dbReference type="AlphaFoldDB" id="A0ABD1RK52"/>
<feature type="domain" description="PAS" evidence="6">
    <location>
        <begin position="127"/>
        <end position="170"/>
    </location>
</feature>
<accession>A0ABD1RK52</accession>
<dbReference type="EMBL" id="JBFOLJ010000012">
    <property type="protein sequence ID" value="KAL2488444.1"/>
    <property type="molecule type" value="Genomic_DNA"/>
</dbReference>
<dbReference type="InterPro" id="IPR000014">
    <property type="entry name" value="PAS"/>
</dbReference>